<dbReference type="GO" id="GO:0003676">
    <property type="term" value="F:nucleic acid binding"/>
    <property type="evidence" value="ECO:0007669"/>
    <property type="project" value="InterPro"/>
</dbReference>
<dbReference type="RefSeq" id="WP_079413595.1">
    <property type="nucleotide sequence ID" value="NZ_MZGW01000012.1"/>
</dbReference>
<dbReference type="SUPFAM" id="SSF53098">
    <property type="entry name" value="Ribonuclease H-like"/>
    <property type="match status" value="1"/>
</dbReference>
<dbReference type="AlphaFoldDB" id="A0A1V4I448"/>
<dbReference type="InterPro" id="IPR015378">
    <property type="entry name" value="Transposase-like_Mu_C"/>
</dbReference>
<sequence length="721" mass="84405">MLLVNSLIKWQNDGIEDITERILWIDKSADIVFVININVNRYPYQRSLQEINGGIKDGFIILLESDPLYRVIDESDIPDKHREIRDKAWEMIHNIINLEPQVFISKERRKLVLNICQLYRVDESTVSNYLKKYWIRGKVKNALLPDYHLCGGKGSDKGVSEIKRGRPRISAGVIGVGVNVDEDIKKIFRIAINKFYYTTAKNSLKAVYELMLKEFFSIDTKIKNGVEMPILKPLNEIPSLRQFRYWFQKERDIKKEIKSRRSLKKYEQSHRAIIGDSTMEALGTGSIFQIDATIGDIYLVSRFNRNWIIGRPVIYQIMDVFSRMIVGLYIGLEGPSWNGAAMALANAAMDKVEFYKEYGIEISEEEFPCHYLPDSILADRGELEGYNIESLTNALHIKISNTGSYRSEMKAIIEKNFHIMEGRVKPLLPAMVDQDAKIRGDRDRKLDACLNLHEFTQVILKCILYHNNHHYLTHYSREEMMIEDDIEPIPIKLWNWGIQNRSGKLRSVPEDIVKLNLMPTGSATVTAQGIKFKSMYYGSKQVLKERWFEKARNYGSWSVPVCFDMRNMDYIYIKEPDGRGFEKCFLLEHQSKYKGKSFEEIEYLLEYEKLQEKKNEELELQSKVELIAEIEHIVKEAKKEANKEKSSIDSNNKRMKRIKMNRKIEKLMNREDEAFELDKDEEIPESELIHLNADIQEKKEDNNELDLLRRKQKEALKKIYE</sequence>
<dbReference type="Pfam" id="PF09299">
    <property type="entry name" value="Mu-transpos_C"/>
    <property type="match status" value="1"/>
</dbReference>
<feature type="coiled-coil region" evidence="1">
    <location>
        <begin position="691"/>
        <end position="718"/>
    </location>
</feature>
<organism evidence="3 4">
    <name type="scientific">Alkalithermobacter paradoxus</name>
    <dbReference type="NCBI Taxonomy" id="29349"/>
    <lineage>
        <taxon>Bacteria</taxon>
        <taxon>Bacillati</taxon>
        <taxon>Bacillota</taxon>
        <taxon>Clostridia</taxon>
        <taxon>Peptostreptococcales</taxon>
        <taxon>Tepidibacteraceae</taxon>
        <taxon>Alkalithermobacter</taxon>
    </lineage>
</organism>
<dbReference type="InterPro" id="IPR012337">
    <property type="entry name" value="RNaseH-like_sf"/>
</dbReference>
<dbReference type="Gene3D" id="3.30.420.10">
    <property type="entry name" value="Ribonuclease H-like superfamily/Ribonuclease H"/>
    <property type="match status" value="1"/>
</dbReference>
<evidence type="ECO:0000313" key="3">
    <source>
        <dbReference type="EMBL" id="OPJ54761.1"/>
    </source>
</evidence>
<feature type="domain" description="Transposase-like Mu C-terminal" evidence="2">
    <location>
        <begin position="515"/>
        <end position="581"/>
    </location>
</feature>
<dbReference type="STRING" id="29349.CLOTH_19820"/>
<dbReference type="InterPro" id="IPR036397">
    <property type="entry name" value="RNaseH_sf"/>
</dbReference>
<protein>
    <submittedName>
        <fullName evidence="3">Transposon Tn7 transposition protein TnsB</fullName>
    </submittedName>
</protein>
<dbReference type="OrthoDB" id="501284at2"/>
<reference evidence="3 4" key="1">
    <citation type="submission" date="2017-03" db="EMBL/GenBank/DDBJ databases">
        <title>Genome sequence of Clostridium thermoalcaliphilum DSM 7309.</title>
        <authorList>
            <person name="Poehlein A."/>
            <person name="Daniel R."/>
        </authorList>
    </citation>
    <scope>NUCLEOTIDE SEQUENCE [LARGE SCALE GENOMIC DNA]</scope>
    <source>
        <strain evidence="3 4">DSM 7309</strain>
    </source>
</reference>
<dbReference type="Proteomes" id="UP000190140">
    <property type="component" value="Unassembled WGS sequence"/>
</dbReference>
<feature type="coiled-coil region" evidence="1">
    <location>
        <begin position="620"/>
        <end position="654"/>
    </location>
</feature>
<evidence type="ECO:0000256" key="1">
    <source>
        <dbReference type="SAM" id="Coils"/>
    </source>
</evidence>
<name>A0A1V4I448_9FIRM</name>
<comment type="caution">
    <text evidence="3">The sequence shown here is derived from an EMBL/GenBank/DDBJ whole genome shotgun (WGS) entry which is preliminary data.</text>
</comment>
<gene>
    <name evidence="3" type="primary">tnsB</name>
    <name evidence="3" type="ORF">CLOTH_19820</name>
</gene>
<keyword evidence="4" id="KW-1185">Reference proteome</keyword>
<keyword evidence="1" id="KW-0175">Coiled coil</keyword>
<dbReference type="EMBL" id="MZGW01000012">
    <property type="protein sequence ID" value="OPJ54761.1"/>
    <property type="molecule type" value="Genomic_DNA"/>
</dbReference>
<accession>A0A1V4I448</accession>
<proteinExistence type="predicted"/>
<evidence type="ECO:0000313" key="4">
    <source>
        <dbReference type="Proteomes" id="UP000190140"/>
    </source>
</evidence>
<evidence type="ECO:0000259" key="2">
    <source>
        <dbReference type="Pfam" id="PF09299"/>
    </source>
</evidence>